<protein>
    <submittedName>
        <fullName evidence="10">M14 family zinc carboxypeptidase</fullName>
    </submittedName>
</protein>
<keyword evidence="11" id="KW-1185">Reference proteome</keyword>
<name>A0ABT4RN23_9ACTN</name>
<evidence type="ECO:0000256" key="3">
    <source>
        <dbReference type="ARBA" id="ARBA00022670"/>
    </source>
</evidence>
<evidence type="ECO:0000256" key="6">
    <source>
        <dbReference type="ARBA" id="ARBA00023049"/>
    </source>
</evidence>
<proteinExistence type="inferred from homology"/>
<dbReference type="Proteomes" id="UP001147700">
    <property type="component" value="Unassembled WGS sequence"/>
</dbReference>
<feature type="signal peptide" evidence="8">
    <location>
        <begin position="1"/>
        <end position="25"/>
    </location>
</feature>
<comment type="cofactor">
    <cofactor evidence="1">
        <name>Zn(2+)</name>
        <dbReference type="ChEBI" id="CHEBI:29105"/>
    </cofactor>
</comment>
<feature type="chain" id="PRO_5046586383" evidence="8">
    <location>
        <begin position="26"/>
        <end position="1122"/>
    </location>
</feature>
<keyword evidence="3" id="KW-0645">Protease</keyword>
<sequence length="1122" mass="118333">MVVRGLGALLSASLVLGLGAPVALASSEQKLVLVEHSEAMIEALESKGYDVGYVTDHTEAAVYVDDAGEARLRAEGYRLGDVVASQQNFEQRKAEIAATKDAEAAAAEVAKNGLSKSAKSRGAVNVPGKVVIQRSYTFSNYAGRFLYVEAHNKDHTDTTGPAMSFTYTGPNGTSQVYNLSNPGPQNAPGITPDGPDAEIGGNKIRDTDAGAGAQYMYHRALVALRGADAGLQASQISVRVADANGAFDTATPTEWTGKALPPRVAGFHKDFITKYMDPTEVYNRMDQLAQDNSGIMEAINLPHKTNGYQRQANVMLEGTTVNPSATTGLTPNPSTGNSAANAASRARAVQLFSKAMGHEGGNNITAELKAPPAGTLNAPLSVTVTDGTWEEVDPADTNAADGFTRIQVPVKDITVNLATNEAGAVITTAKQVVDAINASPAANALVTASTFAGNAGDGVVVPTPNRSYNFPLGTTNTGQTYASSRLRLMDGIRGGTVYWTGNATATPPTLTRNDARHVTRGPFQPKVYRIGKDRSNNAVGVFLYCQQHAREWVTPITCVETAQRLVTNYATDPTTKEYVDKLNIFILPSVNPDGGHASFHENPGQRKNLTNYCSPTENGGGAGSRFQWGVDLNRNNTVGTLYQGFDGASTLCTNDVFTGLESGPGSGIPRTEPEIANEHWVADTFKGIKFANNIHTHGGYFMWAPGAYKDAGRETLPAPNIGIENYFFDVADTILSHIRSSRNTAILPQRVGPIADVLYSAAGNSSDEAYYKRGIIGYSFEAGAERLSVSDTGAISRISVGFQPCFGGPGTHGGFNDNNQAESGRCVFPNTNTPNPLLVNEGHDSTMEFAEGNYGMIEAALEYHEDATPPQTTIEYSAAQTSGEPINFRFNWLTEPSVIYYTTDGSDPVIVPDNKTTPADESCANTSTTGTRCYNNQGPRMPGEVLTLGLGAHTVKWTSVDIKGNREAVKSQRLLVAADDAEAPVTGTVPATLALSLGAFTPFDPFIPGVPRDYTTSAAADVISTAGNATLSVSDGGANPGHLMNGTFKMAQPLQASASSMGGTAAAGGALGAGARALMNYSAPVSNDRVTLTLKQPIGTTDPLRTGTYSKTLTFTLSTTSP</sequence>
<feature type="domain" description="Peptidase M14" evidence="9">
    <location>
        <begin position="484"/>
        <end position="805"/>
    </location>
</feature>
<comment type="caution">
    <text evidence="10">The sequence shown here is derived from an EMBL/GenBank/DDBJ whole genome shotgun (WGS) entry which is preliminary data.</text>
</comment>
<evidence type="ECO:0000259" key="9">
    <source>
        <dbReference type="PROSITE" id="PS52035"/>
    </source>
</evidence>
<accession>A0ABT4RN23</accession>
<organism evidence="10 11">
    <name type="scientific">Solirubrobacter deserti</name>
    <dbReference type="NCBI Taxonomy" id="2282478"/>
    <lineage>
        <taxon>Bacteria</taxon>
        <taxon>Bacillati</taxon>
        <taxon>Actinomycetota</taxon>
        <taxon>Thermoleophilia</taxon>
        <taxon>Solirubrobacterales</taxon>
        <taxon>Solirubrobacteraceae</taxon>
        <taxon>Solirubrobacter</taxon>
    </lineage>
</organism>
<dbReference type="RefSeq" id="WP_202955631.1">
    <property type="nucleotide sequence ID" value="NZ_JAPCID010000028.1"/>
</dbReference>
<dbReference type="SUPFAM" id="SSF53187">
    <property type="entry name" value="Zn-dependent exopeptidases"/>
    <property type="match status" value="1"/>
</dbReference>
<gene>
    <name evidence="10" type="ORF">OJ962_19470</name>
</gene>
<reference evidence="10" key="1">
    <citation type="submission" date="2022-10" db="EMBL/GenBank/DDBJ databases">
        <title>The WGS of Solirubrobacter sp. CPCC 204708.</title>
        <authorList>
            <person name="Jiang Z."/>
        </authorList>
    </citation>
    <scope>NUCLEOTIDE SEQUENCE</scope>
    <source>
        <strain evidence="10">CPCC 204708</strain>
    </source>
</reference>
<feature type="active site" description="Proton donor/acceptor" evidence="7">
    <location>
        <position position="781"/>
    </location>
</feature>
<dbReference type="SMART" id="SM00631">
    <property type="entry name" value="Zn_pept"/>
    <property type="match status" value="1"/>
</dbReference>
<evidence type="ECO:0000256" key="7">
    <source>
        <dbReference type="PROSITE-ProRule" id="PRU01379"/>
    </source>
</evidence>
<evidence type="ECO:0000256" key="2">
    <source>
        <dbReference type="ARBA" id="ARBA00005988"/>
    </source>
</evidence>
<comment type="similarity">
    <text evidence="2 7">Belongs to the peptidase M14 family.</text>
</comment>
<evidence type="ECO:0000256" key="1">
    <source>
        <dbReference type="ARBA" id="ARBA00001947"/>
    </source>
</evidence>
<evidence type="ECO:0000256" key="4">
    <source>
        <dbReference type="ARBA" id="ARBA00022801"/>
    </source>
</evidence>
<dbReference type="PANTHER" id="PTHR11705">
    <property type="entry name" value="PROTEASE FAMILY M14 CARBOXYPEPTIDASE A,B"/>
    <property type="match status" value="1"/>
</dbReference>
<keyword evidence="10" id="KW-0121">Carboxypeptidase</keyword>
<evidence type="ECO:0000256" key="8">
    <source>
        <dbReference type="SAM" id="SignalP"/>
    </source>
</evidence>
<evidence type="ECO:0000313" key="11">
    <source>
        <dbReference type="Proteomes" id="UP001147700"/>
    </source>
</evidence>
<keyword evidence="4" id="KW-0378">Hydrolase</keyword>
<evidence type="ECO:0000256" key="5">
    <source>
        <dbReference type="ARBA" id="ARBA00022833"/>
    </source>
</evidence>
<dbReference type="InterPro" id="IPR000834">
    <property type="entry name" value="Peptidase_M14"/>
</dbReference>
<keyword evidence="8" id="KW-0732">Signal</keyword>
<dbReference type="EMBL" id="JAPCID010000028">
    <property type="protein sequence ID" value="MDA0139690.1"/>
    <property type="molecule type" value="Genomic_DNA"/>
</dbReference>
<keyword evidence="5" id="KW-0862">Zinc</keyword>
<dbReference type="GO" id="GO:0004180">
    <property type="term" value="F:carboxypeptidase activity"/>
    <property type="evidence" value="ECO:0007669"/>
    <property type="project" value="UniProtKB-KW"/>
</dbReference>
<dbReference type="Gene3D" id="3.40.630.10">
    <property type="entry name" value="Zn peptidases"/>
    <property type="match status" value="1"/>
</dbReference>
<keyword evidence="6" id="KW-0482">Metalloprotease</keyword>
<evidence type="ECO:0000313" key="10">
    <source>
        <dbReference type="EMBL" id="MDA0139690.1"/>
    </source>
</evidence>
<dbReference type="PANTHER" id="PTHR11705:SF143">
    <property type="entry name" value="SLL0236 PROTEIN"/>
    <property type="match status" value="1"/>
</dbReference>
<dbReference type="Pfam" id="PF00246">
    <property type="entry name" value="Peptidase_M14"/>
    <property type="match status" value="1"/>
</dbReference>
<dbReference type="PROSITE" id="PS52035">
    <property type="entry name" value="PEPTIDASE_M14"/>
    <property type="match status" value="1"/>
</dbReference>